<proteinExistence type="predicted"/>
<sequence>MQVRIDGKVVERTSYFVRDDKRGPFGSATREEPDLLDGEQVVWALGDPIPTIIKVSSHE</sequence>
<name>A0AAU8RV10_PSEPU</name>
<evidence type="ECO:0008006" key="3">
    <source>
        <dbReference type="Google" id="ProtNLM"/>
    </source>
</evidence>
<gene>
    <name evidence="1" type="ORF">N805_04045</name>
</gene>
<accession>A0AAU8RV10</accession>
<evidence type="ECO:0000313" key="2">
    <source>
        <dbReference type="Proteomes" id="UP000033260"/>
    </source>
</evidence>
<dbReference type="RefSeq" id="WP_019471806.1">
    <property type="nucleotide sequence ID" value="NZ_CP010979.1"/>
</dbReference>
<organism evidence="1 2">
    <name type="scientific">Pseudomonas putida S13.1.2</name>
    <dbReference type="NCBI Taxonomy" id="1384061"/>
    <lineage>
        <taxon>Bacteria</taxon>
        <taxon>Pseudomonadati</taxon>
        <taxon>Pseudomonadota</taxon>
        <taxon>Gammaproteobacteria</taxon>
        <taxon>Pseudomonadales</taxon>
        <taxon>Pseudomonadaceae</taxon>
        <taxon>Pseudomonas</taxon>
    </lineage>
</organism>
<dbReference type="Proteomes" id="UP000033260">
    <property type="component" value="Chromosome"/>
</dbReference>
<reference evidence="1 2" key="1">
    <citation type="submission" date="2015-02" db="EMBL/GenBank/DDBJ databases">
        <title>Complete Genome Sequencing of Pseudomonas putida S13.1.2.</title>
        <authorList>
            <person name="Chong T.M."/>
            <person name="Chan K.G."/>
            <person name="Dessaux Y."/>
        </authorList>
    </citation>
    <scope>NUCLEOTIDE SEQUENCE [LARGE SCALE GENOMIC DNA]</scope>
    <source>
        <strain evidence="1 2">S13.1.2</strain>
    </source>
</reference>
<dbReference type="AlphaFoldDB" id="A0AAU8RV10"/>
<dbReference type="EMBL" id="CP010979">
    <property type="protein sequence ID" value="AJQ46437.1"/>
    <property type="molecule type" value="Genomic_DNA"/>
</dbReference>
<evidence type="ECO:0000313" key="1">
    <source>
        <dbReference type="EMBL" id="AJQ46437.1"/>
    </source>
</evidence>
<protein>
    <recommendedName>
        <fullName evidence="3">Transposase</fullName>
    </recommendedName>
</protein>